<dbReference type="AlphaFoldDB" id="A0A061GS09"/>
<dbReference type="Proteomes" id="UP000026915">
    <property type="component" value="Chromosome 9"/>
</dbReference>
<dbReference type="HOGENOM" id="CLU_2311285_0_0_1"/>
<protein>
    <submittedName>
        <fullName evidence="2">Uncharacterized protein</fullName>
    </submittedName>
</protein>
<gene>
    <name evidence="2" type="ORF">TCM_037307</name>
</gene>
<dbReference type="Gramene" id="EOY29924">
    <property type="protein sequence ID" value="EOY29924"/>
    <property type="gene ID" value="TCM_037307"/>
</dbReference>
<reference evidence="2 3" key="1">
    <citation type="journal article" date="2013" name="Genome Biol.">
        <title>The genome sequence of the most widely cultivated cacao type and its use to identify candidate genes regulating pod color.</title>
        <authorList>
            <person name="Motamayor J.C."/>
            <person name="Mockaitis K."/>
            <person name="Schmutz J."/>
            <person name="Haiminen N."/>
            <person name="Iii D.L."/>
            <person name="Cornejo O."/>
            <person name="Findley S.D."/>
            <person name="Zheng P."/>
            <person name="Utro F."/>
            <person name="Royaert S."/>
            <person name="Saski C."/>
            <person name="Jenkins J."/>
            <person name="Podicheti R."/>
            <person name="Zhao M."/>
            <person name="Scheffler B.E."/>
            <person name="Stack J.C."/>
            <person name="Feltus F.A."/>
            <person name="Mustiga G.M."/>
            <person name="Amores F."/>
            <person name="Phillips W."/>
            <person name="Marelli J.P."/>
            <person name="May G.D."/>
            <person name="Shapiro H."/>
            <person name="Ma J."/>
            <person name="Bustamante C.D."/>
            <person name="Schnell R.J."/>
            <person name="Main D."/>
            <person name="Gilbert D."/>
            <person name="Parida L."/>
            <person name="Kuhn D.N."/>
        </authorList>
    </citation>
    <scope>NUCLEOTIDE SEQUENCE [LARGE SCALE GENOMIC DNA]</scope>
    <source>
        <strain evidence="3">cv. Matina 1-6</strain>
    </source>
</reference>
<name>A0A061GS09_THECC</name>
<proteinExistence type="predicted"/>
<accession>A0A061GS09</accession>
<evidence type="ECO:0000313" key="2">
    <source>
        <dbReference type="EMBL" id="EOY29924.1"/>
    </source>
</evidence>
<dbReference type="EMBL" id="CM001887">
    <property type="protein sequence ID" value="EOY29924.1"/>
    <property type="molecule type" value="Genomic_DNA"/>
</dbReference>
<evidence type="ECO:0000313" key="3">
    <source>
        <dbReference type="Proteomes" id="UP000026915"/>
    </source>
</evidence>
<feature type="region of interest" description="Disordered" evidence="1">
    <location>
        <begin position="35"/>
        <end position="69"/>
    </location>
</feature>
<organism evidence="2 3">
    <name type="scientific">Theobroma cacao</name>
    <name type="common">Cacao</name>
    <name type="synonym">Cocoa</name>
    <dbReference type="NCBI Taxonomy" id="3641"/>
    <lineage>
        <taxon>Eukaryota</taxon>
        <taxon>Viridiplantae</taxon>
        <taxon>Streptophyta</taxon>
        <taxon>Embryophyta</taxon>
        <taxon>Tracheophyta</taxon>
        <taxon>Spermatophyta</taxon>
        <taxon>Magnoliopsida</taxon>
        <taxon>eudicotyledons</taxon>
        <taxon>Gunneridae</taxon>
        <taxon>Pentapetalae</taxon>
        <taxon>rosids</taxon>
        <taxon>malvids</taxon>
        <taxon>Malvales</taxon>
        <taxon>Malvaceae</taxon>
        <taxon>Byttnerioideae</taxon>
        <taxon>Theobroma</taxon>
    </lineage>
</organism>
<keyword evidence="3" id="KW-1185">Reference proteome</keyword>
<evidence type="ECO:0000256" key="1">
    <source>
        <dbReference type="SAM" id="MobiDB-lite"/>
    </source>
</evidence>
<sequence length="100" mass="10967">MQFPLLNSSHMADTIFTTINGAPLRGLLPLSPPPCPSHSEFTMVGPSSHKPKQNQSKAAPCPHPHHRRSMLPIHVSHSHSLYLWAPPQSLSSMEAHSLHA</sequence>
<dbReference type="InParanoid" id="A0A061GS09"/>